<comment type="caution">
    <text evidence="1">The sequence shown here is derived from an EMBL/GenBank/DDBJ whole genome shotgun (WGS) entry which is preliminary data.</text>
</comment>
<organism evidence="1">
    <name type="scientific">hydrocarbon metagenome</name>
    <dbReference type="NCBI Taxonomy" id="938273"/>
    <lineage>
        <taxon>unclassified sequences</taxon>
        <taxon>metagenomes</taxon>
        <taxon>ecological metagenomes</taxon>
    </lineage>
</organism>
<protein>
    <submittedName>
        <fullName evidence="1">Uncharacterized protein</fullName>
    </submittedName>
</protein>
<reference evidence="1" key="1">
    <citation type="journal article" date="2015" name="Proc. Natl. Acad. Sci. U.S.A.">
        <title>Networks of energetic and metabolic interactions define dynamics in microbial communities.</title>
        <authorList>
            <person name="Embree M."/>
            <person name="Liu J.K."/>
            <person name="Al-Bassam M.M."/>
            <person name="Zengler K."/>
        </authorList>
    </citation>
    <scope>NUCLEOTIDE SEQUENCE</scope>
</reference>
<name>A0A0W8FYD1_9ZZZZ</name>
<dbReference type="AlphaFoldDB" id="A0A0W8FYD1"/>
<sequence>MYSPKIKEKNVTLLWHLKQTTKKPITKLANEAIEEYLEKHQPQLKEVEDERPFVHRRAS</sequence>
<dbReference type="EMBL" id="LNQE01000572">
    <property type="protein sequence ID" value="KUG25931.1"/>
    <property type="molecule type" value="Genomic_DNA"/>
</dbReference>
<gene>
    <name evidence="1" type="ORF">ASZ90_004236</name>
</gene>
<proteinExistence type="predicted"/>
<accession>A0A0W8FYD1</accession>
<evidence type="ECO:0000313" key="1">
    <source>
        <dbReference type="EMBL" id="KUG25931.1"/>
    </source>
</evidence>